<feature type="transmembrane region" description="Helical" evidence="7">
    <location>
        <begin position="37"/>
        <end position="65"/>
    </location>
</feature>
<keyword evidence="4 7" id="KW-0812">Transmembrane</keyword>
<feature type="transmembrane region" description="Helical" evidence="7">
    <location>
        <begin position="385"/>
        <end position="409"/>
    </location>
</feature>
<feature type="transmembrane region" description="Helical" evidence="7">
    <location>
        <begin position="109"/>
        <end position="129"/>
    </location>
</feature>
<feature type="transmembrane region" description="Helical" evidence="7">
    <location>
        <begin position="325"/>
        <end position="342"/>
    </location>
</feature>
<feature type="transmembrane region" description="Helical" evidence="7">
    <location>
        <begin position="77"/>
        <end position="97"/>
    </location>
</feature>
<dbReference type="InterPro" id="IPR050930">
    <property type="entry name" value="MFS_Vesicular_Transporter"/>
</dbReference>
<dbReference type="PRINTS" id="PR01035">
    <property type="entry name" value="TCRTETA"/>
</dbReference>
<evidence type="ECO:0000256" key="5">
    <source>
        <dbReference type="ARBA" id="ARBA00022989"/>
    </source>
</evidence>
<comment type="similarity">
    <text evidence="2">Belongs to the major facilitator superfamily. Vesicular transporter family.</text>
</comment>
<feature type="domain" description="Major facilitator superfamily (MFS) profile" evidence="8">
    <location>
        <begin position="39"/>
        <end position="448"/>
    </location>
</feature>
<sequence>MPADDIETTPLIVEEGGEHEFDFSKYGWFATFRRSKAAVMCVASIALFTDMLVYGIIVPILPLIVQERLGMDSTSTGLLFGCYALGLLVSTPICAILSDRYHTRKIPMMVGMASLSICTLFFGISNAYWQLMLARIAQGASGGASWTVTLAMLADRFGTGPKLGVVMGTVLSANTFGFIAGPVIGGALYQYWGYSSPFIFCSILGSLGFLAACTIVDPIKLKEWDLAISRRNGNIDDPPDYSEVDNNNPLSIWSLIKDWEIVSICLTLTIVASAFSAIEPTLPIYLRQQFDANPSEIGLVYISVVIPTFASPVVGWLSYRTGQRLMCGIGVVWISIALPLIALPNNLWLEVAPLMFFGATYSIISTPSLPLLGERVKEKGGGAYGQVYGLWNMAYSLGMFVGPALAGLLMEHYGFFGTLCAFSASTLMIAPFVFVGNPFKYIPLKRFRCFKCFNDGYSSIPQRDPDE</sequence>
<dbReference type="Gene3D" id="1.20.1250.20">
    <property type="entry name" value="MFS general substrate transporter like domains"/>
    <property type="match status" value="1"/>
</dbReference>
<feature type="transmembrane region" description="Helical" evidence="7">
    <location>
        <begin position="298"/>
        <end position="318"/>
    </location>
</feature>
<dbReference type="PANTHER" id="PTHR23506">
    <property type="entry name" value="GH10249P"/>
    <property type="match status" value="1"/>
</dbReference>
<dbReference type="Pfam" id="PF07690">
    <property type="entry name" value="MFS_1"/>
    <property type="match status" value="2"/>
</dbReference>
<keyword evidence="10" id="KW-1185">Reference proteome</keyword>
<feature type="transmembrane region" description="Helical" evidence="7">
    <location>
        <begin position="197"/>
        <end position="216"/>
    </location>
</feature>
<evidence type="ECO:0000256" key="3">
    <source>
        <dbReference type="ARBA" id="ARBA00022448"/>
    </source>
</evidence>
<feature type="transmembrane region" description="Helical" evidence="7">
    <location>
        <begin position="354"/>
        <end position="373"/>
    </location>
</feature>
<dbReference type="EMBL" id="WTPW01002953">
    <property type="protein sequence ID" value="KAF0358886.1"/>
    <property type="molecule type" value="Genomic_DNA"/>
</dbReference>
<comment type="caution">
    <text evidence="9">The sequence shown here is derived from an EMBL/GenBank/DDBJ whole genome shotgun (WGS) entry which is preliminary data.</text>
</comment>
<evidence type="ECO:0000256" key="2">
    <source>
        <dbReference type="ARBA" id="ARBA00006829"/>
    </source>
</evidence>
<dbReference type="InterPro" id="IPR011701">
    <property type="entry name" value="MFS"/>
</dbReference>
<proteinExistence type="inferred from homology"/>
<organism evidence="9 10">
    <name type="scientific">Gigaspora margarita</name>
    <dbReference type="NCBI Taxonomy" id="4874"/>
    <lineage>
        <taxon>Eukaryota</taxon>
        <taxon>Fungi</taxon>
        <taxon>Fungi incertae sedis</taxon>
        <taxon>Mucoromycota</taxon>
        <taxon>Glomeromycotina</taxon>
        <taxon>Glomeromycetes</taxon>
        <taxon>Diversisporales</taxon>
        <taxon>Gigasporaceae</taxon>
        <taxon>Gigaspora</taxon>
    </lineage>
</organism>
<feature type="transmembrane region" description="Helical" evidence="7">
    <location>
        <begin position="415"/>
        <end position="436"/>
    </location>
</feature>
<dbReference type="OrthoDB" id="5086884at2759"/>
<dbReference type="GO" id="GO:0022857">
    <property type="term" value="F:transmembrane transporter activity"/>
    <property type="evidence" value="ECO:0007669"/>
    <property type="project" value="InterPro"/>
</dbReference>
<evidence type="ECO:0000313" key="9">
    <source>
        <dbReference type="EMBL" id="KAF0358886.1"/>
    </source>
</evidence>
<dbReference type="GO" id="GO:0016020">
    <property type="term" value="C:membrane"/>
    <property type="evidence" value="ECO:0007669"/>
    <property type="project" value="UniProtKB-SubCell"/>
</dbReference>
<evidence type="ECO:0000256" key="7">
    <source>
        <dbReference type="SAM" id="Phobius"/>
    </source>
</evidence>
<keyword evidence="5 7" id="KW-1133">Transmembrane helix</keyword>
<feature type="transmembrane region" description="Helical" evidence="7">
    <location>
        <begin position="165"/>
        <end position="191"/>
    </location>
</feature>
<dbReference type="AlphaFoldDB" id="A0A8H3ZZW3"/>
<name>A0A8H3ZZW3_GIGMA</name>
<dbReference type="CDD" id="cd17325">
    <property type="entry name" value="MFS_MdtG_SLC18_like"/>
    <property type="match status" value="1"/>
</dbReference>
<evidence type="ECO:0000259" key="8">
    <source>
        <dbReference type="PROSITE" id="PS50850"/>
    </source>
</evidence>
<keyword evidence="6 7" id="KW-0472">Membrane</keyword>
<dbReference type="PROSITE" id="PS50850">
    <property type="entry name" value="MFS"/>
    <property type="match status" value="1"/>
</dbReference>
<dbReference type="PANTHER" id="PTHR23506:SF23">
    <property type="entry name" value="GH10249P"/>
    <property type="match status" value="1"/>
</dbReference>
<dbReference type="InterPro" id="IPR001958">
    <property type="entry name" value="Tet-R_TetA/multi-R_MdtG-like"/>
</dbReference>
<dbReference type="InterPro" id="IPR036259">
    <property type="entry name" value="MFS_trans_sf"/>
</dbReference>
<protein>
    <submittedName>
        <fullName evidence="9">MFS general substrate transporter</fullName>
    </submittedName>
</protein>
<accession>A0A8H3ZZW3</accession>
<reference evidence="9 10" key="1">
    <citation type="journal article" date="2019" name="Environ. Microbiol.">
        <title>At the nexus of three kingdoms: the genome of the mycorrhizal fungus Gigaspora margarita provides insights into plant, endobacterial and fungal interactions.</title>
        <authorList>
            <person name="Venice F."/>
            <person name="Ghignone S."/>
            <person name="Salvioli di Fossalunga A."/>
            <person name="Amselem J."/>
            <person name="Novero M."/>
            <person name="Xianan X."/>
            <person name="Sedzielewska Toro K."/>
            <person name="Morin E."/>
            <person name="Lipzen A."/>
            <person name="Grigoriev I.V."/>
            <person name="Henrissat B."/>
            <person name="Martin F.M."/>
            <person name="Bonfante P."/>
        </authorList>
    </citation>
    <scope>NUCLEOTIDE SEQUENCE [LARGE SCALE GENOMIC DNA]</scope>
    <source>
        <strain evidence="9 10">BEG34</strain>
    </source>
</reference>
<dbReference type="InterPro" id="IPR020846">
    <property type="entry name" value="MFS_dom"/>
</dbReference>
<evidence type="ECO:0000256" key="1">
    <source>
        <dbReference type="ARBA" id="ARBA00004141"/>
    </source>
</evidence>
<gene>
    <name evidence="9" type="ORF">F8M41_014399</name>
</gene>
<keyword evidence="3" id="KW-0813">Transport</keyword>
<dbReference type="SUPFAM" id="SSF103473">
    <property type="entry name" value="MFS general substrate transporter"/>
    <property type="match status" value="1"/>
</dbReference>
<evidence type="ECO:0000256" key="6">
    <source>
        <dbReference type="ARBA" id="ARBA00023136"/>
    </source>
</evidence>
<dbReference type="Proteomes" id="UP000439903">
    <property type="component" value="Unassembled WGS sequence"/>
</dbReference>
<evidence type="ECO:0000256" key="4">
    <source>
        <dbReference type="ARBA" id="ARBA00022692"/>
    </source>
</evidence>
<comment type="subcellular location">
    <subcellularLocation>
        <location evidence="1">Membrane</location>
        <topology evidence="1">Multi-pass membrane protein</topology>
    </subcellularLocation>
</comment>
<evidence type="ECO:0000313" key="10">
    <source>
        <dbReference type="Proteomes" id="UP000439903"/>
    </source>
</evidence>